<evidence type="ECO:0000313" key="2">
    <source>
        <dbReference type="EMBL" id="CUI00367.1"/>
    </source>
</evidence>
<name>A0A0P1HQS7_9RHOB</name>
<dbReference type="Gene3D" id="3.40.630.30">
    <property type="match status" value="1"/>
</dbReference>
<dbReference type="SUPFAM" id="SSF55729">
    <property type="entry name" value="Acyl-CoA N-acyltransferases (Nat)"/>
    <property type="match status" value="1"/>
</dbReference>
<dbReference type="EMBL" id="CYSR01000026">
    <property type="protein sequence ID" value="CUI00367.1"/>
    <property type="molecule type" value="Genomic_DNA"/>
</dbReference>
<dbReference type="GO" id="GO:0016747">
    <property type="term" value="F:acyltransferase activity, transferring groups other than amino-acyl groups"/>
    <property type="evidence" value="ECO:0007669"/>
    <property type="project" value="InterPro"/>
</dbReference>
<feature type="domain" description="N-acetyltransferase" evidence="1">
    <location>
        <begin position="68"/>
        <end position="224"/>
    </location>
</feature>
<dbReference type="Pfam" id="PF13302">
    <property type="entry name" value="Acetyltransf_3"/>
    <property type="match status" value="1"/>
</dbReference>
<evidence type="ECO:0000313" key="3">
    <source>
        <dbReference type="Proteomes" id="UP000051326"/>
    </source>
</evidence>
<dbReference type="InterPro" id="IPR016181">
    <property type="entry name" value="Acyl_CoA_acyltransferase"/>
</dbReference>
<reference evidence="2 3" key="1">
    <citation type="submission" date="2015-09" db="EMBL/GenBank/DDBJ databases">
        <authorList>
            <consortium name="Swine Surveillance"/>
        </authorList>
    </citation>
    <scope>NUCLEOTIDE SEQUENCE [LARGE SCALE GENOMIC DNA]</scope>
    <source>
        <strain evidence="2 3">CECT 8399</strain>
    </source>
</reference>
<gene>
    <name evidence="2" type="ORF">PHA8399_02498</name>
</gene>
<dbReference type="PROSITE" id="PS51186">
    <property type="entry name" value="GNAT"/>
    <property type="match status" value="1"/>
</dbReference>
<accession>A0A0P1HQS7</accession>
<sequence length="239" mass="26348">MSFHQISPSQPRPAAAETACLTENYAVSPILLHRMGEFQAGRSAARAKGYIMEDSQKRYPRLVSKRLMLISPADPEFDANSAFLDPGAPRFIDAAEDPDSLWWSIATIIGHWHLHGYGLFAVVERSTGMTVGLVGPWFPKGWPEPELSWHLMEPGRGKGYASEAAQAVLDWLFAEAGWDTIVSYVPEENDASIALARRVGARPEKPVSFRLQPAPNIRAWRHMPPAGASGPQDARGLLH</sequence>
<organism evidence="2 3">
    <name type="scientific">Leisingera aquaemixtae</name>
    <dbReference type="NCBI Taxonomy" id="1396826"/>
    <lineage>
        <taxon>Bacteria</taxon>
        <taxon>Pseudomonadati</taxon>
        <taxon>Pseudomonadota</taxon>
        <taxon>Alphaproteobacteria</taxon>
        <taxon>Rhodobacterales</taxon>
        <taxon>Roseobacteraceae</taxon>
        <taxon>Leisingera</taxon>
    </lineage>
</organism>
<dbReference type="AlphaFoldDB" id="A0A0P1HQS7"/>
<dbReference type="STRING" id="1396826.PHA8399_02498"/>
<dbReference type="PANTHER" id="PTHR43792">
    <property type="entry name" value="GNAT FAMILY, PUTATIVE (AFU_ORTHOLOGUE AFUA_3G00765)-RELATED-RELATED"/>
    <property type="match status" value="1"/>
</dbReference>
<proteinExistence type="predicted"/>
<dbReference type="Proteomes" id="UP000051326">
    <property type="component" value="Unassembled WGS sequence"/>
</dbReference>
<dbReference type="PANTHER" id="PTHR43792:SF1">
    <property type="entry name" value="N-ACETYLTRANSFERASE DOMAIN-CONTAINING PROTEIN"/>
    <property type="match status" value="1"/>
</dbReference>
<dbReference type="InterPro" id="IPR051531">
    <property type="entry name" value="N-acetyltransferase"/>
</dbReference>
<protein>
    <recommendedName>
        <fullName evidence="1">N-acetyltransferase domain-containing protein</fullName>
    </recommendedName>
</protein>
<evidence type="ECO:0000259" key="1">
    <source>
        <dbReference type="PROSITE" id="PS51186"/>
    </source>
</evidence>
<dbReference type="InterPro" id="IPR000182">
    <property type="entry name" value="GNAT_dom"/>
</dbReference>